<comment type="caution">
    <text evidence="4">The sequence shown here is derived from an EMBL/GenBank/DDBJ whole genome shotgun (WGS) entry which is preliminary data.</text>
</comment>
<evidence type="ECO:0000259" key="3">
    <source>
        <dbReference type="Pfam" id="PF01425"/>
    </source>
</evidence>
<dbReference type="PANTHER" id="PTHR46072:SF8">
    <property type="entry name" value="AMIDASE DOMAIN-CONTAINING PROTEIN"/>
    <property type="match status" value="1"/>
</dbReference>
<dbReference type="InterPro" id="IPR036928">
    <property type="entry name" value="AS_sf"/>
</dbReference>
<sequence length="438" mass="47919">MGYIGWIDTYQGSRDKSLVHQMNSQVVSDLLAQGAILYCKTSLPQTLLFGETVNNLVGTTLNPVNRNLSCGGSSGGEGALQALRGSIVGLGTDIGGSVRIPAAFNGIYSIRPTHSRLSYREMADVIPGQTTYPLTVGVLGTSLDAIHLVFTSILATQPWLRDPQLVPRGYTTQAGDILDRQRRHAASPIARGLRTLADAARKAGHTVVDWNPPDQRTAKRVHVAFLLADGGRDVHKQLELSGEPLIPPLRDTFRLREPMSLIKYQELTLEGLAYEAAYSVTVWSLSCLTCSGASPTLSYTQYNLSSILQYSAHARCPQSPTYSDYWNNTGQDDGQMVDAFIMPVAPHAAVIPGKFYHTAYTESINLLDYSVVVIPVTKADKSIDRADPDYAPLNNVNAKNWSAYDVDVYDGAPVGVQIVARKYEEEKVWAVVWCLRIC</sequence>
<dbReference type="EMBL" id="JAADJZ010000001">
    <property type="protein sequence ID" value="KAF2878553.1"/>
    <property type="molecule type" value="Genomic_DNA"/>
</dbReference>
<evidence type="ECO:0000256" key="1">
    <source>
        <dbReference type="ARBA" id="ARBA00009199"/>
    </source>
</evidence>
<organism evidence="4 5">
    <name type="scientific">Massariosphaeria phaeospora</name>
    <dbReference type="NCBI Taxonomy" id="100035"/>
    <lineage>
        <taxon>Eukaryota</taxon>
        <taxon>Fungi</taxon>
        <taxon>Dikarya</taxon>
        <taxon>Ascomycota</taxon>
        <taxon>Pezizomycotina</taxon>
        <taxon>Dothideomycetes</taxon>
        <taxon>Pleosporomycetidae</taxon>
        <taxon>Pleosporales</taxon>
        <taxon>Pleosporales incertae sedis</taxon>
        <taxon>Massariosphaeria</taxon>
    </lineage>
</organism>
<keyword evidence="2" id="KW-0378">Hydrolase</keyword>
<evidence type="ECO:0000313" key="5">
    <source>
        <dbReference type="Proteomes" id="UP000481861"/>
    </source>
</evidence>
<name>A0A7C8IKE4_9PLEO</name>
<accession>A0A7C8IKE4</accession>
<proteinExistence type="inferred from homology"/>
<evidence type="ECO:0000256" key="2">
    <source>
        <dbReference type="ARBA" id="ARBA00022801"/>
    </source>
</evidence>
<dbReference type="InterPro" id="IPR023631">
    <property type="entry name" value="Amidase_dom"/>
</dbReference>
<dbReference type="AlphaFoldDB" id="A0A7C8IKE4"/>
<dbReference type="OrthoDB" id="6428749at2759"/>
<feature type="domain" description="Amidase" evidence="3">
    <location>
        <begin position="19"/>
        <end position="238"/>
    </location>
</feature>
<reference evidence="4 5" key="1">
    <citation type="submission" date="2020-01" db="EMBL/GenBank/DDBJ databases">
        <authorList>
            <consortium name="DOE Joint Genome Institute"/>
            <person name="Haridas S."/>
            <person name="Albert R."/>
            <person name="Binder M."/>
            <person name="Bloem J."/>
            <person name="Labutti K."/>
            <person name="Salamov A."/>
            <person name="Andreopoulos B."/>
            <person name="Baker S.E."/>
            <person name="Barry K."/>
            <person name="Bills G."/>
            <person name="Bluhm B.H."/>
            <person name="Cannon C."/>
            <person name="Castanera R."/>
            <person name="Culley D.E."/>
            <person name="Daum C."/>
            <person name="Ezra D."/>
            <person name="Gonzalez J.B."/>
            <person name="Henrissat B."/>
            <person name="Kuo A."/>
            <person name="Liang C."/>
            <person name="Lipzen A."/>
            <person name="Lutzoni F."/>
            <person name="Magnuson J."/>
            <person name="Mondo S."/>
            <person name="Nolan M."/>
            <person name="Ohm R."/>
            <person name="Pangilinan J."/>
            <person name="Park H.-J.H."/>
            <person name="Ramirez L."/>
            <person name="Alfaro M."/>
            <person name="Sun H."/>
            <person name="Tritt A."/>
            <person name="Yoshinaga Y."/>
            <person name="Zwiers L.-H.L."/>
            <person name="Turgeon B.G."/>
            <person name="Goodwin S.B."/>
            <person name="Spatafora J.W."/>
            <person name="Crous P.W."/>
            <person name="Grigoriev I.V."/>
        </authorList>
    </citation>
    <scope>NUCLEOTIDE SEQUENCE [LARGE SCALE GENOMIC DNA]</scope>
    <source>
        <strain evidence="4 5">CBS 611.86</strain>
    </source>
</reference>
<dbReference type="Pfam" id="PF01425">
    <property type="entry name" value="Amidase"/>
    <property type="match status" value="2"/>
</dbReference>
<gene>
    <name evidence="4" type="ORF">BDV95DRAFT_614096</name>
</gene>
<dbReference type="SUPFAM" id="SSF75304">
    <property type="entry name" value="Amidase signature (AS) enzymes"/>
    <property type="match status" value="1"/>
</dbReference>
<keyword evidence="5" id="KW-1185">Reference proteome</keyword>
<dbReference type="Gene3D" id="3.90.1300.10">
    <property type="entry name" value="Amidase signature (AS) domain"/>
    <property type="match status" value="1"/>
</dbReference>
<dbReference type="PANTHER" id="PTHR46072">
    <property type="entry name" value="AMIDASE-RELATED-RELATED"/>
    <property type="match status" value="1"/>
</dbReference>
<evidence type="ECO:0000313" key="4">
    <source>
        <dbReference type="EMBL" id="KAF2878553.1"/>
    </source>
</evidence>
<feature type="domain" description="Amidase" evidence="3">
    <location>
        <begin position="332"/>
        <end position="428"/>
    </location>
</feature>
<dbReference type="GO" id="GO:0016787">
    <property type="term" value="F:hydrolase activity"/>
    <property type="evidence" value="ECO:0007669"/>
    <property type="project" value="UniProtKB-KW"/>
</dbReference>
<dbReference type="Proteomes" id="UP000481861">
    <property type="component" value="Unassembled WGS sequence"/>
</dbReference>
<protein>
    <submittedName>
        <fullName evidence="4">Amidase signature domain-containing protein</fullName>
    </submittedName>
</protein>
<comment type="similarity">
    <text evidence="1">Belongs to the amidase family.</text>
</comment>